<organism evidence="3 4">
    <name type="scientific">Planomicrobium soli</name>
    <dbReference type="NCBI Taxonomy" id="1176648"/>
    <lineage>
        <taxon>Bacteria</taxon>
        <taxon>Bacillati</taxon>
        <taxon>Bacillota</taxon>
        <taxon>Bacilli</taxon>
        <taxon>Bacillales</taxon>
        <taxon>Caryophanaceae</taxon>
        <taxon>Planomicrobium</taxon>
    </lineage>
</organism>
<evidence type="ECO:0000313" key="4">
    <source>
        <dbReference type="Proteomes" id="UP000242682"/>
    </source>
</evidence>
<dbReference type="AlphaFoldDB" id="A0A2P8FTN0"/>
<dbReference type="Pfam" id="PF14039">
    <property type="entry name" value="YusW"/>
    <property type="match status" value="1"/>
</dbReference>
<name>A0A2P8FTN0_9BACL</name>
<dbReference type="EMBL" id="PYAT01000022">
    <property type="protein sequence ID" value="PSL25083.1"/>
    <property type="molecule type" value="Genomic_DNA"/>
</dbReference>
<protein>
    <submittedName>
        <fullName evidence="3">YusW-like protein</fullName>
    </submittedName>
</protein>
<dbReference type="RefSeq" id="WP_181313699.1">
    <property type="nucleotide sequence ID" value="NZ_PYAT01000022.1"/>
</dbReference>
<evidence type="ECO:0000256" key="1">
    <source>
        <dbReference type="SAM" id="MobiDB-lite"/>
    </source>
</evidence>
<gene>
    <name evidence="3" type="ORF">B0H99_12234</name>
</gene>
<proteinExistence type="predicted"/>
<dbReference type="InterPro" id="IPR025623">
    <property type="entry name" value="YusW"/>
</dbReference>
<reference evidence="3 4" key="1">
    <citation type="submission" date="2018-03" db="EMBL/GenBank/DDBJ databases">
        <title>Genomic Encyclopedia of Type Strains, Phase III (KMG-III): the genomes of soil and plant-associated and newly described type strains.</title>
        <authorList>
            <person name="Whitman W."/>
        </authorList>
    </citation>
    <scope>NUCLEOTIDE SEQUENCE [LARGE SCALE GENOMIC DNA]</scope>
    <source>
        <strain evidence="3 4">CGMCC 1.12259</strain>
    </source>
</reference>
<evidence type="ECO:0000313" key="3">
    <source>
        <dbReference type="EMBL" id="PSL25083.1"/>
    </source>
</evidence>
<feature type="chain" id="PRO_5038819210" evidence="2">
    <location>
        <begin position="22"/>
        <end position="169"/>
    </location>
</feature>
<keyword evidence="4" id="KW-1185">Reference proteome</keyword>
<dbReference type="Proteomes" id="UP000242682">
    <property type="component" value="Unassembled WGS sequence"/>
</dbReference>
<feature type="signal peptide" evidence="2">
    <location>
        <begin position="1"/>
        <end position="21"/>
    </location>
</feature>
<dbReference type="PROSITE" id="PS51257">
    <property type="entry name" value="PROKAR_LIPOPROTEIN"/>
    <property type="match status" value="1"/>
</dbReference>
<feature type="region of interest" description="Disordered" evidence="1">
    <location>
        <begin position="24"/>
        <end position="59"/>
    </location>
</feature>
<keyword evidence="2" id="KW-0732">Signal</keyword>
<evidence type="ECO:0000256" key="2">
    <source>
        <dbReference type="SAM" id="SignalP"/>
    </source>
</evidence>
<feature type="compositionally biased region" description="Polar residues" evidence="1">
    <location>
        <begin position="32"/>
        <end position="52"/>
    </location>
</feature>
<comment type="caution">
    <text evidence="3">The sequence shown here is derived from an EMBL/GenBank/DDBJ whole genome shotgun (WGS) entry which is preliminary data.</text>
</comment>
<accession>A0A2P8FTN0</accession>
<sequence>MSYQKTPLLTALLLSSALTLAACGSSDEVTEPVQNEETNDPSDTNADASTSGGVDKQDIGGGTFGFIEFELNVDYPDQDDAYEVSYEEVREKVEAEYKNTFEKMDLTGNDAWDEIEPAFTKMELKSDMPDEEVISQVVEAFGLKEGYNNIEIDVQYEGGEDKEYQASGN</sequence>